<accession>A0A9W9F619</accession>
<organism evidence="1 2">
    <name type="scientific">Penicillium angulare</name>
    <dbReference type="NCBI Taxonomy" id="116970"/>
    <lineage>
        <taxon>Eukaryota</taxon>
        <taxon>Fungi</taxon>
        <taxon>Dikarya</taxon>
        <taxon>Ascomycota</taxon>
        <taxon>Pezizomycotina</taxon>
        <taxon>Eurotiomycetes</taxon>
        <taxon>Eurotiomycetidae</taxon>
        <taxon>Eurotiales</taxon>
        <taxon>Aspergillaceae</taxon>
        <taxon>Penicillium</taxon>
    </lineage>
</organism>
<evidence type="ECO:0000313" key="1">
    <source>
        <dbReference type="EMBL" id="KAJ5094227.1"/>
    </source>
</evidence>
<dbReference type="Proteomes" id="UP001149165">
    <property type="component" value="Unassembled WGS sequence"/>
</dbReference>
<sequence length="326" mass="38217">MTAEQKQAVIDYLGDWCLFDDWDSMVAAFPPMEARFKDDVFRVFTEAVILKDIFQSVVENPFYYMDTDTHWDGRSAVLPPPHGQELFKHWQNTLRGGSSPFIVPSGEQGVISPVEAEDCNTGIRSWNIRQRYINQLVTNMLSKSSLIAPMRLETDPEKERDTKYVNYRDGQLRRCYGKAADLALQMWVMDDVTFRFDDQVKGVEPFKEQEDAGNRPREEKKWWYSAYNRDWEAHQRDGRIPVLLLWPNIWRVTWYERRKGNGPYEKPFAERHEPGYFEGDEYIYLDERGWVHLSFCSGTVYLGAMGLEKPEDSSSSCTTRRLNDEP</sequence>
<reference evidence="1" key="2">
    <citation type="journal article" date="2023" name="IMA Fungus">
        <title>Comparative genomic study of the Penicillium genus elucidates a diverse pangenome and 15 lateral gene transfer events.</title>
        <authorList>
            <person name="Petersen C."/>
            <person name="Sorensen T."/>
            <person name="Nielsen M.R."/>
            <person name="Sondergaard T.E."/>
            <person name="Sorensen J.L."/>
            <person name="Fitzpatrick D.A."/>
            <person name="Frisvad J.C."/>
            <person name="Nielsen K.L."/>
        </authorList>
    </citation>
    <scope>NUCLEOTIDE SEQUENCE</scope>
    <source>
        <strain evidence="1">IBT 30069</strain>
    </source>
</reference>
<keyword evidence="2" id="KW-1185">Reference proteome</keyword>
<proteinExistence type="predicted"/>
<dbReference type="EMBL" id="JAPQKH010000006">
    <property type="protein sequence ID" value="KAJ5094227.1"/>
    <property type="molecule type" value="Genomic_DNA"/>
</dbReference>
<dbReference type="AlphaFoldDB" id="A0A9W9F619"/>
<protein>
    <submittedName>
        <fullName evidence="1">Uncharacterized protein</fullName>
    </submittedName>
</protein>
<dbReference type="OrthoDB" id="4343461at2759"/>
<evidence type="ECO:0000313" key="2">
    <source>
        <dbReference type="Proteomes" id="UP001149165"/>
    </source>
</evidence>
<gene>
    <name evidence="1" type="ORF">N7456_010088</name>
</gene>
<name>A0A9W9F619_9EURO</name>
<reference evidence="1" key="1">
    <citation type="submission" date="2022-11" db="EMBL/GenBank/DDBJ databases">
        <authorList>
            <person name="Petersen C."/>
        </authorList>
    </citation>
    <scope>NUCLEOTIDE SEQUENCE</scope>
    <source>
        <strain evidence="1">IBT 30069</strain>
    </source>
</reference>
<comment type="caution">
    <text evidence="1">The sequence shown here is derived from an EMBL/GenBank/DDBJ whole genome shotgun (WGS) entry which is preliminary data.</text>
</comment>